<comment type="caution">
    <text evidence="2">The sequence shown here is derived from an EMBL/GenBank/DDBJ whole genome shotgun (WGS) entry which is preliminary data.</text>
</comment>
<proteinExistence type="predicted"/>
<dbReference type="HOGENOM" id="CLU_2014706_0_0_1"/>
<dbReference type="EMBL" id="ACYE01000219">
    <property type="protein sequence ID" value="EFE40961.1"/>
    <property type="molecule type" value="Genomic_DNA"/>
</dbReference>
<gene>
    <name evidence="2" type="ORF">TRV_04321</name>
</gene>
<protein>
    <submittedName>
        <fullName evidence="2">Uncharacterized protein</fullName>
    </submittedName>
</protein>
<evidence type="ECO:0000256" key="1">
    <source>
        <dbReference type="SAM" id="Phobius"/>
    </source>
</evidence>
<keyword evidence="1" id="KW-0812">Transmembrane</keyword>
<reference evidence="3" key="1">
    <citation type="journal article" date="2011" name="Genome Biol.">
        <title>Comparative and functional genomics provide insights into the pathogenicity of dermatophytic fungi.</title>
        <authorList>
            <person name="Burmester A."/>
            <person name="Shelest E."/>
            <person name="Gloeckner G."/>
            <person name="Heddergott C."/>
            <person name="Schindler S."/>
            <person name="Staib P."/>
            <person name="Heidel A."/>
            <person name="Felder M."/>
            <person name="Petzold A."/>
            <person name="Szafranski K."/>
            <person name="Feuermann M."/>
            <person name="Pedruzzi I."/>
            <person name="Priebe S."/>
            <person name="Groth M."/>
            <person name="Winkler R."/>
            <person name="Li W."/>
            <person name="Kniemeyer O."/>
            <person name="Schroeckh V."/>
            <person name="Hertweck C."/>
            <person name="Hube B."/>
            <person name="White T.C."/>
            <person name="Platzer M."/>
            <person name="Guthke R."/>
            <person name="Heitman J."/>
            <person name="Woestemeyer J."/>
            <person name="Zipfel P.F."/>
            <person name="Monod M."/>
            <person name="Brakhage A.A."/>
        </authorList>
    </citation>
    <scope>NUCLEOTIDE SEQUENCE [LARGE SCALE GENOMIC DNA]</scope>
    <source>
        <strain evidence="3">HKI 0517</strain>
    </source>
</reference>
<dbReference type="Proteomes" id="UP000008383">
    <property type="component" value="Unassembled WGS sequence"/>
</dbReference>
<keyword evidence="1" id="KW-0472">Membrane</keyword>
<dbReference type="KEGG" id="tve:TRV_04321"/>
<sequence length="150" mass="16857">MQRLCLVKRERNSRFWKLKLVLIRWALSLLLWIIGITCQRSSYNYLADPETGHGLFLVLQSADVTPLAHVLDSGYDFDALPVAAAAAAVEYPVDRSFDYFAEPVMAQGCLVQRKGLKPSMYYMQDTGKGELPPQTVRDLALKVALPLNLI</sequence>
<dbReference type="RefSeq" id="XP_003021579.1">
    <property type="nucleotide sequence ID" value="XM_003021533.1"/>
</dbReference>
<keyword evidence="1" id="KW-1133">Transmembrane helix</keyword>
<evidence type="ECO:0000313" key="3">
    <source>
        <dbReference type="Proteomes" id="UP000008383"/>
    </source>
</evidence>
<keyword evidence="3" id="KW-1185">Reference proteome</keyword>
<feature type="transmembrane region" description="Helical" evidence="1">
    <location>
        <begin position="21"/>
        <end position="37"/>
    </location>
</feature>
<organism evidence="2 3">
    <name type="scientific">Trichophyton verrucosum (strain HKI 0517)</name>
    <dbReference type="NCBI Taxonomy" id="663202"/>
    <lineage>
        <taxon>Eukaryota</taxon>
        <taxon>Fungi</taxon>
        <taxon>Dikarya</taxon>
        <taxon>Ascomycota</taxon>
        <taxon>Pezizomycotina</taxon>
        <taxon>Eurotiomycetes</taxon>
        <taxon>Eurotiomycetidae</taxon>
        <taxon>Onygenales</taxon>
        <taxon>Arthrodermataceae</taxon>
        <taxon>Trichophyton</taxon>
    </lineage>
</organism>
<name>D4DB22_TRIVH</name>
<accession>D4DB22</accession>
<dbReference type="AlphaFoldDB" id="D4DB22"/>
<dbReference type="GeneID" id="9578540"/>
<evidence type="ECO:0000313" key="2">
    <source>
        <dbReference type="EMBL" id="EFE40961.1"/>
    </source>
</evidence>